<comment type="caution">
    <text evidence="2">The sequence shown here is derived from an EMBL/GenBank/DDBJ whole genome shotgun (WGS) entry which is preliminary data.</text>
</comment>
<dbReference type="Gene3D" id="1.10.10.10">
    <property type="entry name" value="Winged helix-like DNA-binding domain superfamily/Winged helix DNA-binding domain"/>
    <property type="match status" value="1"/>
</dbReference>
<evidence type="ECO:0000313" key="3">
    <source>
        <dbReference type="Proteomes" id="UP000801492"/>
    </source>
</evidence>
<organism evidence="2 3">
    <name type="scientific">Ignelater luminosus</name>
    <name type="common">Cucubano</name>
    <name type="synonym">Pyrophorus luminosus</name>
    <dbReference type="NCBI Taxonomy" id="2038154"/>
    <lineage>
        <taxon>Eukaryota</taxon>
        <taxon>Metazoa</taxon>
        <taxon>Ecdysozoa</taxon>
        <taxon>Arthropoda</taxon>
        <taxon>Hexapoda</taxon>
        <taxon>Insecta</taxon>
        <taxon>Pterygota</taxon>
        <taxon>Neoptera</taxon>
        <taxon>Endopterygota</taxon>
        <taxon>Coleoptera</taxon>
        <taxon>Polyphaga</taxon>
        <taxon>Elateriformia</taxon>
        <taxon>Elateroidea</taxon>
        <taxon>Elateridae</taxon>
        <taxon>Agrypninae</taxon>
        <taxon>Pyrophorini</taxon>
        <taxon>Ignelater</taxon>
    </lineage>
</organism>
<dbReference type="SUPFAM" id="SSF46689">
    <property type="entry name" value="Homeodomain-like"/>
    <property type="match status" value="1"/>
</dbReference>
<dbReference type="EMBL" id="VTPC01071595">
    <property type="protein sequence ID" value="KAF2889021.1"/>
    <property type="molecule type" value="Genomic_DNA"/>
</dbReference>
<protein>
    <submittedName>
        <fullName evidence="2">Uncharacterized protein</fullName>
    </submittedName>
</protein>
<name>A0A8K0G7U2_IGNLU</name>
<comment type="subcellular location">
    <subcellularLocation>
        <location evidence="1">Nucleus</location>
    </subcellularLocation>
</comment>
<sequence length="91" mass="10235">MLKDKALSEDLRRVIMNLSQQGNSGCKIAKTLGLLCYTVRDIIKYHKETGLITDVELRILGCLVKKNRRASSTALTALSNESIQQNYSKYT</sequence>
<reference evidence="2" key="1">
    <citation type="submission" date="2019-08" db="EMBL/GenBank/DDBJ databases">
        <title>The genome of the North American firefly Photinus pyralis.</title>
        <authorList>
            <consortium name="Photinus pyralis genome working group"/>
            <person name="Fallon T.R."/>
            <person name="Sander Lower S.E."/>
            <person name="Weng J.-K."/>
        </authorList>
    </citation>
    <scope>NUCLEOTIDE SEQUENCE</scope>
    <source>
        <strain evidence="2">TRF0915ILg1</strain>
        <tissue evidence="2">Whole body</tissue>
    </source>
</reference>
<accession>A0A8K0G7U2</accession>
<gene>
    <name evidence="2" type="ORF">ILUMI_17151</name>
</gene>
<dbReference type="InterPro" id="IPR036388">
    <property type="entry name" value="WH-like_DNA-bd_sf"/>
</dbReference>
<dbReference type="Proteomes" id="UP000801492">
    <property type="component" value="Unassembled WGS sequence"/>
</dbReference>
<evidence type="ECO:0000256" key="1">
    <source>
        <dbReference type="ARBA" id="ARBA00004123"/>
    </source>
</evidence>
<evidence type="ECO:0000313" key="2">
    <source>
        <dbReference type="EMBL" id="KAF2889021.1"/>
    </source>
</evidence>
<proteinExistence type="predicted"/>
<dbReference type="InterPro" id="IPR009057">
    <property type="entry name" value="Homeodomain-like_sf"/>
</dbReference>
<dbReference type="GO" id="GO:0005634">
    <property type="term" value="C:nucleus"/>
    <property type="evidence" value="ECO:0007669"/>
    <property type="project" value="UniProtKB-SubCell"/>
</dbReference>
<dbReference type="OrthoDB" id="4843387at2759"/>
<dbReference type="AlphaFoldDB" id="A0A8K0G7U2"/>
<keyword evidence="3" id="KW-1185">Reference proteome</keyword>